<dbReference type="EMBL" id="ML119115">
    <property type="protein sequence ID" value="RPB14940.1"/>
    <property type="molecule type" value="Genomic_DNA"/>
</dbReference>
<proteinExistence type="predicted"/>
<accession>A0A3N4KWM2</accession>
<organism evidence="1 2">
    <name type="scientific">Morchella conica CCBAS932</name>
    <dbReference type="NCBI Taxonomy" id="1392247"/>
    <lineage>
        <taxon>Eukaryota</taxon>
        <taxon>Fungi</taxon>
        <taxon>Dikarya</taxon>
        <taxon>Ascomycota</taxon>
        <taxon>Pezizomycotina</taxon>
        <taxon>Pezizomycetes</taxon>
        <taxon>Pezizales</taxon>
        <taxon>Morchellaceae</taxon>
        <taxon>Morchella</taxon>
    </lineage>
</organism>
<reference evidence="1 2" key="1">
    <citation type="journal article" date="2018" name="Nat. Ecol. Evol.">
        <title>Pezizomycetes genomes reveal the molecular basis of ectomycorrhizal truffle lifestyle.</title>
        <authorList>
            <person name="Murat C."/>
            <person name="Payen T."/>
            <person name="Noel B."/>
            <person name="Kuo A."/>
            <person name="Morin E."/>
            <person name="Chen J."/>
            <person name="Kohler A."/>
            <person name="Krizsan K."/>
            <person name="Balestrini R."/>
            <person name="Da Silva C."/>
            <person name="Montanini B."/>
            <person name="Hainaut M."/>
            <person name="Levati E."/>
            <person name="Barry K.W."/>
            <person name="Belfiori B."/>
            <person name="Cichocki N."/>
            <person name="Clum A."/>
            <person name="Dockter R.B."/>
            <person name="Fauchery L."/>
            <person name="Guy J."/>
            <person name="Iotti M."/>
            <person name="Le Tacon F."/>
            <person name="Lindquist E.A."/>
            <person name="Lipzen A."/>
            <person name="Malagnac F."/>
            <person name="Mello A."/>
            <person name="Molinier V."/>
            <person name="Miyauchi S."/>
            <person name="Poulain J."/>
            <person name="Riccioni C."/>
            <person name="Rubini A."/>
            <person name="Sitrit Y."/>
            <person name="Splivallo R."/>
            <person name="Traeger S."/>
            <person name="Wang M."/>
            <person name="Zifcakova L."/>
            <person name="Wipf D."/>
            <person name="Zambonelli A."/>
            <person name="Paolocci F."/>
            <person name="Nowrousian M."/>
            <person name="Ottonello S."/>
            <person name="Baldrian P."/>
            <person name="Spatafora J.W."/>
            <person name="Henrissat B."/>
            <person name="Nagy L.G."/>
            <person name="Aury J.M."/>
            <person name="Wincker P."/>
            <person name="Grigoriev I.V."/>
            <person name="Bonfante P."/>
            <person name="Martin F.M."/>
        </authorList>
    </citation>
    <scope>NUCLEOTIDE SEQUENCE [LARGE SCALE GENOMIC DNA]</scope>
    <source>
        <strain evidence="1 2">CCBAS932</strain>
    </source>
</reference>
<protein>
    <submittedName>
        <fullName evidence="1">Uncharacterized protein</fullName>
    </submittedName>
</protein>
<gene>
    <name evidence="1" type="ORF">P167DRAFT_27092</name>
</gene>
<sequence>MRFLLLLLVLHSARIPCFFTFAVLSIIILCFKRLSSVYHFNKCRYLVALGYYFKYSLPL</sequence>
<dbReference type="AlphaFoldDB" id="A0A3N4KWM2"/>
<dbReference type="InParanoid" id="A0A3N4KWM2"/>
<keyword evidence="2" id="KW-1185">Reference proteome</keyword>
<dbReference type="OrthoDB" id="6409159at2759"/>
<name>A0A3N4KWM2_9PEZI</name>
<dbReference type="Proteomes" id="UP000277580">
    <property type="component" value="Unassembled WGS sequence"/>
</dbReference>
<evidence type="ECO:0000313" key="1">
    <source>
        <dbReference type="EMBL" id="RPB14940.1"/>
    </source>
</evidence>
<evidence type="ECO:0000313" key="2">
    <source>
        <dbReference type="Proteomes" id="UP000277580"/>
    </source>
</evidence>